<dbReference type="AlphaFoldDB" id="A0A5A7Q1Q9"/>
<gene>
    <name evidence="1" type="ORF">STAS_15383</name>
</gene>
<dbReference type="GO" id="GO:0003968">
    <property type="term" value="F:RNA-directed RNA polymerase activity"/>
    <property type="evidence" value="ECO:0007669"/>
    <property type="project" value="UniProtKB-KW"/>
</dbReference>
<organism evidence="1 2">
    <name type="scientific">Striga asiatica</name>
    <name type="common">Asiatic witchweed</name>
    <name type="synonym">Buchnera asiatica</name>
    <dbReference type="NCBI Taxonomy" id="4170"/>
    <lineage>
        <taxon>Eukaryota</taxon>
        <taxon>Viridiplantae</taxon>
        <taxon>Streptophyta</taxon>
        <taxon>Embryophyta</taxon>
        <taxon>Tracheophyta</taxon>
        <taxon>Spermatophyta</taxon>
        <taxon>Magnoliopsida</taxon>
        <taxon>eudicotyledons</taxon>
        <taxon>Gunneridae</taxon>
        <taxon>Pentapetalae</taxon>
        <taxon>asterids</taxon>
        <taxon>lamiids</taxon>
        <taxon>Lamiales</taxon>
        <taxon>Orobanchaceae</taxon>
        <taxon>Buchnereae</taxon>
        <taxon>Striga</taxon>
    </lineage>
</organism>
<keyword evidence="1" id="KW-0808">Transferase</keyword>
<proteinExistence type="predicted"/>
<keyword evidence="2" id="KW-1185">Reference proteome</keyword>
<sequence length="229" mass="25430">MAPVSLQELPYVSNHAPKRMNSYISSSGKIQAHLSIQFTKDIPKAFFPGEKDPKTPCLQFCTNVRADSKMHLETHQPLTRAIPDQTSTPSPKGFFSKKAISLSNVDSSHPPPAVSNVVNLKKTKGICLHRSSVGALILAYMMFEITSRERFNSLTQSSAFGNPDSIAAQYNLYGLRTEELNYIDREILTSTSLTKSHLLVQLPVSKPVLKKRAKEQAQNSLTAGQDMYY</sequence>
<keyword evidence="1" id="KW-0548">Nucleotidyltransferase</keyword>
<dbReference type="EMBL" id="BKCP01005534">
    <property type="protein sequence ID" value="GER38841.1"/>
    <property type="molecule type" value="Genomic_DNA"/>
</dbReference>
<dbReference type="Proteomes" id="UP000325081">
    <property type="component" value="Unassembled WGS sequence"/>
</dbReference>
<protein>
    <submittedName>
        <fullName evidence="1">RNA-directed RNA polymerase L</fullName>
    </submittedName>
</protein>
<evidence type="ECO:0000313" key="1">
    <source>
        <dbReference type="EMBL" id="GER38841.1"/>
    </source>
</evidence>
<reference evidence="2" key="1">
    <citation type="journal article" date="2019" name="Curr. Biol.">
        <title>Genome Sequence of Striga asiatica Provides Insight into the Evolution of Plant Parasitism.</title>
        <authorList>
            <person name="Yoshida S."/>
            <person name="Kim S."/>
            <person name="Wafula E.K."/>
            <person name="Tanskanen J."/>
            <person name="Kim Y.M."/>
            <person name="Honaas L."/>
            <person name="Yang Z."/>
            <person name="Spallek T."/>
            <person name="Conn C.E."/>
            <person name="Ichihashi Y."/>
            <person name="Cheong K."/>
            <person name="Cui S."/>
            <person name="Der J.P."/>
            <person name="Gundlach H."/>
            <person name="Jiao Y."/>
            <person name="Hori C."/>
            <person name="Ishida J.K."/>
            <person name="Kasahara H."/>
            <person name="Kiba T."/>
            <person name="Kim M.S."/>
            <person name="Koo N."/>
            <person name="Laohavisit A."/>
            <person name="Lee Y.H."/>
            <person name="Lumba S."/>
            <person name="McCourt P."/>
            <person name="Mortimer J.C."/>
            <person name="Mutuku J.M."/>
            <person name="Nomura T."/>
            <person name="Sasaki-Sekimoto Y."/>
            <person name="Seto Y."/>
            <person name="Wang Y."/>
            <person name="Wakatake T."/>
            <person name="Sakakibara H."/>
            <person name="Demura T."/>
            <person name="Yamaguchi S."/>
            <person name="Yoneyama K."/>
            <person name="Manabe R.I."/>
            <person name="Nelson D.C."/>
            <person name="Schulman A.H."/>
            <person name="Timko M.P."/>
            <person name="dePamphilis C.W."/>
            <person name="Choi D."/>
            <person name="Shirasu K."/>
        </authorList>
    </citation>
    <scope>NUCLEOTIDE SEQUENCE [LARGE SCALE GENOMIC DNA]</scope>
    <source>
        <strain evidence="2">cv. UVA1</strain>
    </source>
</reference>
<comment type="caution">
    <text evidence="1">The sequence shown here is derived from an EMBL/GenBank/DDBJ whole genome shotgun (WGS) entry which is preliminary data.</text>
</comment>
<accession>A0A5A7Q1Q9</accession>
<name>A0A5A7Q1Q9_STRAF</name>
<evidence type="ECO:0000313" key="2">
    <source>
        <dbReference type="Proteomes" id="UP000325081"/>
    </source>
</evidence>
<keyword evidence="1" id="KW-0696">RNA-directed RNA polymerase</keyword>